<evidence type="ECO:0000256" key="1">
    <source>
        <dbReference type="SAM" id="MobiDB-lite"/>
    </source>
</evidence>
<name>A0AAF0E6Z3_9BASI</name>
<dbReference type="Proteomes" id="UP001220961">
    <property type="component" value="Chromosome 7"/>
</dbReference>
<evidence type="ECO:0000313" key="2">
    <source>
        <dbReference type="EMBL" id="WFD20862.1"/>
    </source>
</evidence>
<sequence>MLHARALGQENDLNALSPTRTPSARQVQGLSPSKTAISSRAASPFKRTDRGGKSMIGSSYTGRSAFGDKTNQSPSARSPGKRGGGDGPWGASPAKTPWQALPVQFVTPAENIGRAGQIKARLGETLEEPTPASVDNEGPAPALSEEELYPPVDAMPASVHARGTCPLLTSDLPYDFSSALDGLPRASQAAAMLTAAPLEGYAAGPLPVPVDASDLLSAYPMPTAARPRRAAPASRPTPSTRTRTAATMRRMPAQDALARQADTLSRSGLVDDFFDL</sequence>
<feature type="region of interest" description="Disordered" evidence="1">
    <location>
        <begin position="1"/>
        <end position="96"/>
    </location>
</feature>
<dbReference type="EMBL" id="CP119914">
    <property type="protein sequence ID" value="WFD20862.1"/>
    <property type="molecule type" value="Genomic_DNA"/>
</dbReference>
<organism evidence="2 3">
    <name type="scientific">Malassezia caprae</name>
    <dbReference type="NCBI Taxonomy" id="1381934"/>
    <lineage>
        <taxon>Eukaryota</taxon>
        <taxon>Fungi</taxon>
        <taxon>Dikarya</taxon>
        <taxon>Basidiomycota</taxon>
        <taxon>Ustilaginomycotina</taxon>
        <taxon>Malasseziomycetes</taxon>
        <taxon>Malasseziales</taxon>
        <taxon>Malasseziaceae</taxon>
        <taxon>Malassezia</taxon>
    </lineage>
</organism>
<keyword evidence="3" id="KW-1185">Reference proteome</keyword>
<feature type="compositionally biased region" description="Polar residues" evidence="1">
    <location>
        <begin position="11"/>
        <end position="41"/>
    </location>
</feature>
<accession>A0AAF0E6Z3</accession>
<proteinExistence type="predicted"/>
<dbReference type="AlphaFoldDB" id="A0AAF0E6Z3"/>
<evidence type="ECO:0000313" key="3">
    <source>
        <dbReference type="Proteomes" id="UP001220961"/>
    </source>
</evidence>
<gene>
    <name evidence="2" type="ORF">MCAP1_003116</name>
</gene>
<feature type="region of interest" description="Disordered" evidence="1">
    <location>
        <begin position="222"/>
        <end position="252"/>
    </location>
</feature>
<reference evidence="2" key="1">
    <citation type="submission" date="2023-03" db="EMBL/GenBank/DDBJ databases">
        <title>Mating type loci evolution in Malassezia.</title>
        <authorList>
            <person name="Coelho M.A."/>
        </authorList>
    </citation>
    <scope>NUCLEOTIDE SEQUENCE</scope>
    <source>
        <strain evidence="2">CBS 10434</strain>
    </source>
</reference>
<protein>
    <submittedName>
        <fullName evidence="2">Uncharacterized protein</fullName>
    </submittedName>
</protein>